<dbReference type="InterPro" id="IPR004193">
    <property type="entry name" value="Glyco_hydro_13_N"/>
</dbReference>
<keyword evidence="7" id="KW-0808">Transferase</keyword>
<comment type="similarity">
    <text evidence="3">Belongs to the glycosyl hydrolase 13 family. GlgB subfamily.</text>
</comment>
<evidence type="ECO:0000259" key="10">
    <source>
        <dbReference type="Pfam" id="PF00128"/>
    </source>
</evidence>
<evidence type="ECO:0000256" key="2">
    <source>
        <dbReference type="ARBA" id="ARBA00004964"/>
    </source>
</evidence>
<dbReference type="Pfam" id="PF00128">
    <property type="entry name" value="Alpha-amylase"/>
    <property type="match status" value="1"/>
</dbReference>
<dbReference type="PANTHER" id="PTHR43651:SF3">
    <property type="entry name" value="1,4-ALPHA-GLUCAN-BRANCHING ENZYME"/>
    <property type="match status" value="1"/>
</dbReference>
<protein>
    <recommendedName>
        <fullName evidence="5">1,4-alpha-glucan-branching enzyme</fullName>
        <ecNumber evidence="4">2.4.1.18</ecNumber>
    </recommendedName>
    <alternativeName>
        <fullName evidence="8">Glycogen-branching enzyme</fullName>
    </alternativeName>
</protein>
<dbReference type="GO" id="GO:0005737">
    <property type="term" value="C:cytoplasm"/>
    <property type="evidence" value="ECO:0007669"/>
    <property type="project" value="TreeGrafter"/>
</dbReference>
<dbReference type="GO" id="GO:0043169">
    <property type="term" value="F:cation binding"/>
    <property type="evidence" value="ECO:0007669"/>
    <property type="project" value="InterPro"/>
</dbReference>
<dbReference type="FunFam" id="2.60.40.1180:FF:000003">
    <property type="entry name" value="1,4-alpha-glucan-branching enzyme, chloroplastic/amyloplastic"/>
    <property type="match status" value="1"/>
</dbReference>
<feature type="domain" description="Glycosyl hydrolase family 13 catalytic" evidence="10">
    <location>
        <begin position="162"/>
        <end position="233"/>
    </location>
</feature>
<dbReference type="OrthoDB" id="196493at2759"/>
<evidence type="ECO:0000259" key="11">
    <source>
        <dbReference type="Pfam" id="PF02806"/>
    </source>
</evidence>
<evidence type="ECO:0000256" key="3">
    <source>
        <dbReference type="ARBA" id="ARBA00009000"/>
    </source>
</evidence>
<dbReference type="EMBL" id="GG698477">
    <property type="protein sequence ID" value="EGD92661.1"/>
    <property type="molecule type" value="Genomic_DNA"/>
</dbReference>
<evidence type="ECO:0000313" key="13">
    <source>
        <dbReference type="EMBL" id="EGD92661.1"/>
    </source>
</evidence>
<dbReference type="InterPro" id="IPR014756">
    <property type="entry name" value="Ig_E-set"/>
</dbReference>
<comment type="pathway">
    <text evidence="2">Glycan biosynthesis; glycogen biosynthesis.</text>
</comment>
<evidence type="ECO:0000256" key="1">
    <source>
        <dbReference type="ARBA" id="ARBA00000826"/>
    </source>
</evidence>
<evidence type="ECO:0000256" key="7">
    <source>
        <dbReference type="ARBA" id="ARBA00022679"/>
    </source>
</evidence>
<dbReference type="InterPro" id="IPR037439">
    <property type="entry name" value="Branching_enzy"/>
</dbReference>
<evidence type="ECO:0000256" key="9">
    <source>
        <dbReference type="ARBA" id="ARBA00049618"/>
    </source>
</evidence>
<dbReference type="Gene3D" id="3.20.20.80">
    <property type="entry name" value="Glycosidases"/>
    <property type="match status" value="2"/>
</dbReference>
<dbReference type="CDD" id="cd11321">
    <property type="entry name" value="AmyAc_bac_euk_BE"/>
    <property type="match status" value="1"/>
</dbReference>
<accession>F2RMW2</accession>
<dbReference type="InterPro" id="IPR017853">
    <property type="entry name" value="GH"/>
</dbReference>
<evidence type="ECO:0000313" key="14">
    <source>
        <dbReference type="Proteomes" id="UP000009172"/>
    </source>
</evidence>
<evidence type="ECO:0000259" key="12">
    <source>
        <dbReference type="Pfam" id="PF02922"/>
    </source>
</evidence>
<dbReference type="Pfam" id="PF02806">
    <property type="entry name" value="Alpha-amylase_C"/>
    <property type="match status" value="1"/>
</dbReference>
<organism evidence="13 14">
    <name type="scientific">Trichophyton tonsurans (strain CBS 112818)</name>
    <name type="common">Scalp ringworm fungus</name>
    <dbReference type="NCBI Taxonomy" id="647933"/>
    <lineage>
        <taxon>Eukaryota</taxon>
        <taxon>Fungi</taxon>
        <taxon>Dikarya</taxon>
        <taxon>Ascomycota</taxon>
        <taxon>Pezizomycotina</taxon>
        <taxon>Eurotiomycetes</taxon>
        <taxon>Eurotiomycetidae</taxon>
        <taxon>Onygenales</taxon>
        <taxon>Arthrodermataceae</taxon>
        <taxon>Trichophyton</taxon>
    </lineage>
</organism>
<keyword evidence="14" id="KW-1185">Reference proteome</keyword>
<dbReference type="PIRSF" id="PIRSF000463">
    <property type="entry name" value="GlgB"/>
    <property type="match status" value="1"/>
</dbReference>
<dbReference type="AlphaFoldDB" id="F2RMW2"/>
<dbReference type="HOGENOM" id="CLU_011131_2_2_1"/>
<dbReference type="InterPro" id="IPR013780">
    <property type="entry name" value="Glyco_hydro_b"/>
</dbReference>
<dbReference type="InterPro" id="IPR006048">
    <property type="entry name" value="A-amylase/branching_C"/>
</dbReference>
<dbReference type="GO" id="GO:0005978">
    <property type="term" value="P:glycogen biosynthetic process"/>
    <property type="evidence" value="ECO:0007669"/>
    <property type="project" value="UniProtKB-UniPathway"/>
</dbReference>
<dbReference type="Gene3D" id="2.60.40.10">
    <property type="entry name" value="Immunoglobulins"/>
    <property type="match status" value="1"/>
</dbReference>
<dbReference type="SUPFAM" id="SSF81296">
    <property type="entry name" value="E set domains"/>
    <property type="match status" value="1"/>
</dbReference>
<sequence length="607" mass="69067">MLSIRAQGYEKFGFNVASNGDITYREWAPNATTAHLIGDFNKWDPTATPLKKNDFGVWEGILPAKNGELAIPHNSKVKITMTTPSGERLDRIPAWTKRVTQDLSVSPVYDNVFWHPPKEEQYQFKHPAPPKPKSLRIYEAHVGISSPKTEVATYKNFTEVMLPRIKYLGYNAIQLMAIMEHAYYASFGYQVNNFFAASSRYGIPEDLKELIDTAHSMGIVVLLDVVHSHASKNVLDGLNMFDGTDHLYFHSGGKGNHDLWDITSMLYIHHGIGTGFSGGYHEYFGSSVDDEGVAYLALANEMLHKLYPNCITVAEDVSGMPALCLPLALGGVGFDYRLAMAVPDMYIKLLKEKKDEEWDMANIAFTLTNRRHGEKAIAYAESHDQALVGDKTLMMWLCDKEMYTNMSVLTELTPLIERGMSLHKMIRLVTHGLGGEGYLNFEGNEFGHPEWLDFPRQGNNNSFWYARRQLNLTEDHLLRYKFLNEFDRKMQLTEEKYGWLQSPQAYISLKNEQDKVLVFERAGLLWAFNFHPTNSFTAYRVGVEQAGTYRIVIDTDDSEFGGFDRNAKGTRFFTTDLEWNGRKNYTELYLPTRTALVSSKFSPFDPG</sequence>
<evidence type="ECO:0000256" key="6">
    <source>
        <dbReference type="ARBA" id="ARBA00022676"/>
    </source>
</evidence>
<dbReference type="InterPro" id="IPR013783">
    <property type="entry name" value="Ig-like_fold"/>
</dbReference>
<name>F2RMW2_TRIT1</name>
<dbReference type="GO" id="GO:0003844">
    <property type="term" value="F:1,4-alpha-glucan branching enzyme activity"/>
    <property type="evidence" value="ECO:0007669"/>
    <property type="project" value="UniProtKB-EC"/>
</dbReference>
<reference evidence="14" key="1">
    <citation type="journal article" date="2012" name="MBio">
        <title>Comparative genome analysis of Trichophyton rubrum and related dermatophytes reveals candidate genes involved in infection.</title>
        <authorList>
            <person name="Martinez D.A."/>
            <person name="Oliver B.G."/>
            <person name="Graeser Y."/>
            <person name="Goldberg J.M."/>
            <person name="Li W."/>
            <person name="Martinez-Rossi N.M."/>
            <person name="Monod M."/>
            <person name="Shelest E."/>
            <person name="Barton R.C."/>
            <person name="Birch E."/>
            <person name="Brakhage A.A."/>
            <person name="Chen Z."/>
            <person name="Gurr S.J."/>
            <person name="Heiman D."/>
            <person name="Heitman J."/>
            <person name="Kosti I."/>
            <person name="Rossi A."/>
            <person name="Saif S."/>
            <person name="Samalova M."/>
            <person name="Saunders C.W."/>
            <person name="Shea T."/>
            <person name="Summerbell R.C."/>
            <person name="Xu J."/>
            <person name="Young S."/>
            <person name="Zeng Q."/>
            <person name="Birren B.W."/>
            <person name="Cuomo C.A."/>
            <person name="White T.C."/>
        </authorList>
    </citation>
    <scope>NUCLEOTIDE SEQUENCE [LARGE SCALE GENOMIC DNA]</scope>
    <source>
        <strain evidence="14">CBS 112818</strain>
    </source>
</reference>
<comment type="catalytic activity">
    <reaction evidence="1">
        <text>Transfers a segment of a (1-&gt;4)-alpha-D-glucan chain to a primary hydroxy group in a similar glucan chain.</text>
        <dbReference type="EC" id="2.4.1.18"/>
    </reaction>
</comment>
<evidence type="ECO:0000256" key="8">
    <source>
        <dbReference type="ARBA" id="ARBA00031979"/>
    </source>
</evidence>
<evidence type="ECO:0000256" key="5">
    <source>
        <dbReference type="ARBA" id="ARBA00020932"/>
    </source>
</evidence>
<dbReference type="Pfam" id="PF02922">
    <property type="entry name" value="CBM_48"/>
    <property type="match status" value="1"/>
</dbReference>
<dbReference type="PANTHER" id="PTHR43651">
    <property type="entry name" value="1,4-ALPHA-GLUCAN-BRANCHING ENZYME"/>
    <property type="match status" value="1"/>
</dbReference>
<dbReference type="InterPro" id="IPR006047">
    <property type="entry name" value="GH13_cat_dom"/>
</dbReference>
<dbReference type="Proteomes" id="UP000009172">
    <property type="component" value="Unassembled WGS sequence"/>
</dbReference>
<proteinExistence type="inferred from homology"/>
<feature type="domain" description="Glycoside hydrolase family 13 N-terminal" evidence="12">
    <location>
        <begin position="11"/>
        <end position="95"/>
    </location>
</feature>
<dbReference type="GO" id="GO:0004553">
    <property type="term" value="F:hydrolase activity, hydrolyzing O-glycosyl compounds"/>
    <property type="evidence" value="ECO:0007669"/>
    <property type="project" value="InterPro"/>
</dbReference>
<dbReference type="UniPathway" id="UPA00164"/>
<evidence type="ECO:0000256" key="4">
    <source>
        <dbReference type="ARBA" id="ARBA00012541"/>
    </source>
</evidence>
<dbReference type="FunFam" id="2.60.40.10:FF:000250">
    <property type="entry name" value="1,4-alpha-glucan-branching enzyme, chloroplastic/amyloplastic"/>
    <property type="match status" value="1"/>
</dbReference>
<dbReference type="SUPFAM" id="SSF51011">
    <property type="entry name" value="Glycosyl hydrolase domain"/>
    <property type="match status" value="1"/>
</dbReference>
<dbReference type="Gene3D" id="2.60.40.1180">
    <property type="entry name" value="Golgi alpha-mannosidase II"/>
    <property type="match status" value="1"/>
</dbReference>
<dbReference type="CDD" id="cd02854">
    <property type="entry name" value="E_set_GBE_euk_N"/>
    <property type="match status" value="1"/>
</dbReference>
<comment type="function">
    <text evidence="9">Glycogen-branching enzyme participates in the glycogen biosynthetic process along with glycogenin and glycogen synthase. Generates alpha-1,6-glucosidic branches from alpha-1,4-linked glucose chains, to increase solubility of the glycogen polymer.</text>
</comment>
<keyword evidence="6" id="KW-0328">Glycosyltransferase</keyword>
<dbReference type="FunFam" id="3.20.20.80:FF:000338">
    <property type="entry name" value="1,4-alpha-glucan branching enzyme, putative"/>
    <property type="match status" value="1"/>
</dbReference>
<dbReference type="SUPFAM" id="SSF51445">
    <property type="entry name" value="(Trans)glycosidases"/>
    <property type="match status" value="1"/>
</dbReference>
<gene>
    <name evidence="13" type="ORF">TESG_00234</name>
</gene>
<dbReference type="EC" id="2.4.1.18" evidence="4"/>
<feature type="domain" description="Alpha-amylase/branching enzyme C-terminal all beta" evidence="11">
    <location>
        <begin position="506"/>
        <end position="597"/>
    </location>
</feature>